<evidence type="ECO:0000256" key="1">
    <source>
        <dbReference type="SAM" id="MobiDB-lite"/>
    </source>
</evidence>
<dbReference type="RefSeq" id="XP_002420176.1">
    <property type="nucleotide sequence ID" value="XM_002420131.1"/>
</dbReference>
<keyword evidence="4" id="KW-1185">Reference proteome</keyword>
<dbReference type="OrthoDB" id="4028261at2759"/>
<evidence type="ECO:0000313" key="4">
    <source>
        <dbReference type="Proteomes" id="UP000002605"/>
    </source>
</evidence>
<dbReference type="GeneID" id="8047559"/>
<dbReference type="SUPFAM" id="SSF56219">
    <property type="entry name" value="DNase I-like"/>
    <property type="match status" value="1"/>
</dbReference>
<dbReference type="EMBL" id="FM992691">
    <property type="protein sequence ID" value="CAX42398.1"/>
    <property type="molecule type" value="Genomic_DNA"/>
</dbReference>
<dbReference type="Gene3D" id="3.60.10.10">
    <property type="entry name" value="Endonuclease/exonuclease/phosphatase"/>
    <property type="match status" value="1"/>
</dbReference>
<dbReference type="InterPro" id="IPR036691">
    <property type="entry name" value="Endo/exonu/phosph_ase_sf"/>
</dbReference>
<evidence type="ECO:0000313" key="3">
    <source>
        <dbReference type="EMBL" id="CAX42398.1"/>
    </source>
</evidence>
<dbReference type="KEGG" id="cdu:CD36_45320"/>
<feature type="compositionally biased region" description="Acidic residues" evidence="1">
    <location>
        <begin position="122"/>
        <end position="133"/>
    </location>
</feature>
<protein>
    <submittedName>
        <fullName evidence="3">Retrotransposon polyprotein, putative</fullName>
    </submittedName>
</protein>
<name>B9WGM3_CANDC</name>
<dbReference type="CGD" id="CAL0000167678">
    <property type="gene designation" value="Cd36_45320"/>
</dbReference>
<dbReference type="Proteomes" id="UP000002605">
    <property type="component" value="Chromosome 4"/>
</dbReference>
<dbReference type="AlphaFoldDB" id="B9WGM3"/>
<accession>B9WGM3</accession>
<feature type="compositionally biased region" description="Polar residues" evidence="1">
    <location>
        <begin position="134"/>
        <end position="144"/>
    </location>
</feature>
<gene>
    <name evidence="2" type="ordered locus">Cd36_45320</name>
    <name evidence="3" type="ORF">CD36_45320</name>
</gene>
<reference evidence="3 4" key="1">
    <citation type="journal article" date="2009" name="Genome Res.">
        <title>Comparative genomics of the fungal pathogens Candida dubliniensis and Candida albicans.</title>
        <authorList>
            <person name="Jackson A.P."/>
            <person name="Gamble J.A."/>
            <person name="Yeomans T."/>
            <person name="Moran G.P."/>
            <person name="Saunders D."/>
            <person name="Harris D."/>
            <person name="Aslett M."/>
            <person name="Barrell J.F."/>
            <person name="Butler G."/>
            <person name="Citiulo F."/>
            <person name="Coleman D.C."/>
            <person name="de Groot P.W.J."/>
            <person name="Goodwin T.J."/>
            <person name="Quail M.A."/>
            <person name="McQuillan J."/>
            <person name="Munro C.A."/>
            <person name="Pain A."/>
            <person name="Poulter R.T."/>
            <person name="Rajandream M.A."/>
            <person name="Renauld H."/>
            <person name="Spiering M.J."/>
            <person name="Tivey A."/>
            <person name="Gow N.A.R."/>
            <person name="Barrell B."/>
            <person name="Sullivan D.J."/>
            <person name="Berriman M."/>
        </authorList>
    </citation>
    <scope>NUCLEOTIDE SEQUENCE [LARGE SCALE GENOMIC DNA]</scope>
    <source>
        <strain evidence="4">CD36 / ATCC MYA-646 / CBS 7987 / NCPF 3949 / NRRL Y-17841</strain>
    </source>
</reference>
<organism evidence="3 4">
    <name type="scientific">Candida dubliniensis (strain CD36 / ATCC MYA-646 / CBS 7987 / NCPF 3949 / NRRL Y-17841)</name>
    <name type="common">Yeast</name>
    <dbReference type="NCBI Taxonomy" id="573826"/>
    <lineage>
        <taxon>Eukaryota</taxon>
        <taxon>Fungi</taxon>
        <taxon>Dikarya</taxon>
        <taxon>Ascomycota</taxon>
        <taxon>Saccharomycotina</taxon>
        <taxon>Pichiomycetes</taxon>
        <taxon>Debaryomycetaceae</taxon>
        <taxon>Candida/Lodderomyces clade</taxon>
        <taxon>Candida</taxon>
    </lineage>
</organism>
<evidence type="ECO:0000313" key="2">
    <source>
        <dbReference type="CGD" id="CAL0000167678"/>
    </source>
</evidence>
<sequence length="512" mass="59435">MTIPVLFPDGHAEVLFLEFKTVDVAPSNGTASADPMDHLEVRFSSLNLLCKDNKRPRHSKKGGDRVNKYWNKQTKRATKRRHVTKAQRDIKLEDARQRVRFQREKRTRDGYETDCEVIYLSDDDEDENQEQENPDTNLEEGSNSRTLVRVTKLTKITDVLLGPAHAAIEDIDNLIKSFPYIFRDIPLASLGKNDITYEGKVLKKGTKKVRRVCDMLCSKINAPSLSIASKNLGHSGQGAQKTTIEKEINQLVNDHQFIELWGMQEAKIKNDFDPEDVDIWKNNTPMHFKKYRHGDLTGFTVSDTLADAQIAALDDEGRISVIRHSSLPFMIFNLYFKVNDYRHQIGSAKKLRDALVAAKQTGFPTIALGDFNSVVDYKRDTITKIKNPTEYQFKPGERDLMKFLNTIFKSLGLLDLFRHENPDVNQPTNFPYKAGDRKKRLDRIYVHRFLLDNYMYKLFKENRRISTHDVISLIHKDDKKYLAHEKVELEKQNIKIEKIREYEKKNIKIQYK</sequence>
<feature type="region of interest" description="Disordered" evidence="1">
    <location>
        <begin position="122"/>
        <end position="144"/>
    </location>
</feature>
<proteinExistence type="predicted"/>
<dbReference type="HOGENOM" id="CLU_532074_0_0_1"/>